<dbReference type="Pfam" id="PF09981">
    <property type="entry name" value="DUF2218"/>
    <property type="match status" value="1"/>
</dbReference>
<organism evidence="3 4">
    <name type="scientific">Bordetella genomosp. 12</name>
    <dbReference type="NCBI Taxonomy" id="463035"/>
    <lineage>
        <taxon>Bacteria</taxon>
        <taxon>Pseudomonadati</taxon>
        <taxon>Pseudomonadota</taxon>
        <taxon>Betaproteobacteria</taxon>
        <taxon>Burkholderiales</taxon>
        <taxon>Alcaligenaceae</taxon>
        <taxon>Bordetella</taxon>
    </lineage>
</organism>
<name>A0A261VL13_9BORD</name>
<evidence type="ECO:0000313" key="4">
    <source>
        <dbReference type="Proteomes" id="UP000216429"/>
    </source>
</evidence>
<dbReference type="InterPro" id="IPR017938">
    <property type="entry name" value="Riboflavin_synthase-like_b-brl"/>
</dbReference>
<feature type="domain" description="FAD-binding FR-type" evidence="2">
    <location>
        <begin position="105"/>
        <end position="226"/>
    </location>
</feature>
<dbReference type="OrthoDB" id="9814826at2"/>
<evidence type="ECO:0000313" key="3">
    <source>
        <dbReference type="EMBL" id="OZI74828.1"/>
    </source>
</evidence>
<dbReference type="InterPro" id="IPR007037">
    <property type="entry name" value="SIP_rossman_dom"/>
</dbReference>
<comment type="caution">
    <text evidence="3">The sequence shown here is derived from an EMBL/GenBank/DDBJ whole genome shotgun (WGS) entry which is preliminary data.</text>
</comment>
<accession>A0A261VL13</accession>
<dbReference type="Gene3D" id="3.40.50.80">
    <property type="entry name" value="Nucleotide-binding domain of ferredoxin-NADP reductase (FNR) module"/>
    <property type="match status" value="1"/>
</dbReference>
<evidence type="ECO:0000256" key="1">
    <source>
        <dbReference type="ARBA" id="ARBA00035644"/>
    </source>
</evidence>
<dbReference type="InterPro" id="IPR014543">
    <property type="entry name" value="UCP028291"/>
</dbReference>
<dbReference type="PANTHER" id="PTHR30157">
    <property type="entry name" value="FERRIC REDUCTASE, NADPH-DEPENDENT"/>
    <property type="match status" value="1"/>
</dbReference>
<dbReference type="Gene3D" id="2.40.30.10">
    <property type="entry name" value="Translation factors"/>
    <property type="match status" value="1"/>
</dbReference>
<dbReference type="InterPro" id="IPR039374">
    <property type="entry name" value="SIP_fam"/>
</dbReference>
<reference evidence="4" key="1">
    <citation type="submission" date="2017-05" db="EMBL/GenBank/DDBJ databases">
        <title>Complete and WGS of Bordetella genogroups.</title>
        <authorList>
            <person name="Spilker T."/>
            <person name="Lipuma J."/>
        </authorList>
    </citation>
    <scope>NUCLEOTIDE SEQUENCE [LARGE SCALE GENOMIC DNA]</scope>
    <source>
        <strain evidence="4">AU6712</strain>
    </source>
</reference>
<dbReference type="RefSeq" id="WP_094812826.1">
    <property type="nucleotide sequence ID" value="NZ_NEVU01000002.1"/>
</dbReference>
<dbReference type="InterPro" id="IPR013113">
    <property type="entry name" value="SIP_FAD-bd"/>
</dbReference>
<evidence type="ECO:0000259" key="2">
    <source>
        <dbReference type="PROSITE" id="PS51384"/>
    </source>
</evidence>
<dbReference type="EMBL" id="NEVU01000002">
    <property type="protein sequence ID" value="OZI74828.1"/>
    <property type="molecule type" value="Genomic_DNA"/>
</dbReference>
<comment type="similarity">
    <text evidence="1">Belongs to the SIP oxidoreductase family.</text>
</comment>
<dbReference type="PANTHER" id="PTHR30157:SF0">
    <property type="entry name" value="NADPH-DEPENDENT FERRIC-CHELATE REDUCTASE"/>
    <property type="match status" value="1"/>
</dbReference>
<dbReference type="Pfam" id="PF04954">
    <property type="entry name" value="SIP"/>
    <property type="match status" value="1"/>
</dbReference>
<dbReference type="GO" id="GO:0016491">
    <property type="term" value="F:oxidoreductase activity"/>
    <property type="evidence" value="ECO:0007669"/>
    <property type="project" value="InterPro"/>
</dbReference>
<dbReference type="Pfam" id="PF08021">
    <property type="entry name" value="FAD_binding_9"/>
    <property type="match status" value="1"/>
</dbReference>
<dbReference type="Proteomes" id="UP000216429">
    <property type="component" value="Unassembled WGS sequence"/>
</dbReference>
<dbReference type="AlphaFoldDB" id="A0A261VL13"/>
<dbReference type="InterPro" id="IPR039261">
    <property type="entry name" value="FNR_nucleotide-bd"/>
</dbReference>
<dbReference type="PROSITE" id="PS51384">
    <property type="entry name" value="FAD_FR"/>
    <property type="match status" value="1"/>
</dbReference>
<proteinExistence type="inferred from homology"/>
<dbReference type="SUPFAM" id="SSF63380">
    <property type="entry name" value="Riboflavin synthase domain-like"/>
    <property type="match status" value="1"/>
</dbReference>
<keyword evidence="4" id="KW-1185">Reference proteome</keyword>
<dbReference type="CDD" id="cd06193">
    <property type="entry name" value="siderophore_interacting"/>
    <property type="match status" value="1"/>
</dbReference>
<gene>
    <name evidence="3" type="ORF">CAL22_10310</name>
</gene>
<dbReference type="Gene3D" id="3.30.310.50">
    <property type="entry name" value="Alpha-D-phosphohexomutase, C-terminal domain"/>
    <property type="match status" value="1"/>
</dbReference>
<sequence length="365" mass="39815">MTSCTATAIVELDALADHLEAILASIATHDMQVEQAEDHYRIRAAFGQARLTVRGAGLHIEIATPDRASLNRMKHGLAGPIGFIAAKARPRIRWMGEQTGLVALADLRVVHVVSTQALTPMMRRVVLAGEDLGHLARADQMHCRLIFAPEGEAEPAWPMLDDQGHIVWPAGKMATRVYTLRKVQGDRITIDFALHEHAGPATRWALSARPGARVGVVGPAAGGPRAADLHVMLGDETGLPGIARMLESLPSQARGHAFIEVRDAACEVALQAPAGVAVRWLHRGAAPAGTTLLLPQALRQVDWPQDLSGVFVWAGCEYQAFRQMHRYLKHELGLPRACQLLYSHWHRTLSEEQIIEIGGEAYLPE</sequence>
<protein>
    <submittedName>
        <fullName evidence="3">Siderophore-interacting protein</fullName>
    </submittedName>
</protein>
<dbReference type="InterPro" id="IPR017927">
    <property type="entry name" value="FAD-bd_FR_type"/>
</dbReference>